<comment type="caution">
    <text evidence="2">The sequence shown here is derived from an EMBL/GenBank/DDBJ whole genome shotgun (WGS) entry which is preliminary data.</text>
</comment>
<protein>
    <recommendedName>
        <fullName evidence="1">HTH cro/C1-type domain-containing protein</fullName>
    </recommendedName>
</protein>
<accession>A0A0J5S277</accession>
<dbReference type="InterPro" id="IPR010982">
    <property type="entry name" value="Lambda_DNA-bd_dom_sf"/>
</dbReference>
<dbReference type="PATRIC" id="fig|67855.3.peg.1899"/>
<sequence length="126" mass="14478">MKNVARRIKETRQNKGISQAELADRLHYTLEKLIEFEEGKAKLSLEDIAEFATALEVTEDYLRRGDYNNTLNKITDSAFDNSPVTTTHSTTTNNYYGDEADFGDRASLKAQLDRIEQKLDFLIQNR</sequence>
<evidence type="ECO:0000259" key="1">
    <source>
        <dbReference type="PROSITE" id="PS50943"/>
    </source>
</evidence>
<dbReference type="InterPro" id="IPR001387">
    <property type="entry name" value="Cro/C1-type_HTH"/>
</dbReference>
<dbReference type="SUPFAM" id="SSF47413">
    <property type="entry name" value="lambda repressor-like DNA-binding domains"/>
    <property type="match status" value="1"/>
</dbReference>
<dbReference type="Pfam" id="PF13560">
    <property type="entry name" value="HTH_31"/>
    <property type="match status" value="1"/>
</dbReference>
<dbReference type="RefSeq" id="WP_047977468.1">
    <property type="nucleotide sequence ID" value="NZ_JWIZ01000059.1"/>
</dbReference>
<gene>
    <name evidence="2" type="ORF">RO21_09075</name>
</gene>
<reference evidence="2 3" key="1">
    <citation type="submission" date="2014-12" db="EMBL/GenBank/DDBJ databases">
        <title>Reclassification of Actinobacillus muris as Muribacter muris.</title>
        <authorList>
            <person name="Christensen H."/>
            <person name="Nicklas W."/>
            <person name="Bisgaard M."/>
        </authorList>
    </citation>
    <scope>NUCLEOTIDE SEQUENCE [LARGE SCALE GENOMIC DNA]</scope>
    <source>
        <strain evidence="2 3">Ackerman80-443D</strain>
    </source>
</reference>
<dbReference type="EMBL" id="JWIZ01000059">
    <property type="protein sequence ID" value="KMK50927.1"/>
    <property type="molecule type" value="Genomic_DNA"/>
</dbReference>
<dbReference type="Gene3D" id="1.10.260.40">
    <property type="entry name" value="lambda repressor-like DNA-binding domains"/>
    <property type="match status" value="1"/>
</dbReference>
<evidence type="ECO:0000313" key="2">
    <source>
        <dbReference type="EMBL" id="KMK50927.1"/>
    </source>
</evidence>
<dbReference type="CDD" id="cd00093">
    <property type="entry name" value="HTH_XRE"/>
    <property type="match status" value="1"/>
</dbReference>
<dbReference type="GO" id="GO:0003677">
    <property type="term" value="F:DNA binding"/>
    <property type="evidence" value="ECO:0007669"/>
    <property type="project" value="InterPro"/>
</dbReference>
<dbReference type="SMART" id="SM00530">
    <property type="entry name" value="HTH_XRE"/>
    <property type="match status" value="1"/>
</dbReference>
<proteinExistence type="predicted"/>
<evidence type="ECO:0000313" key="3">
    <source>
        <dbReference type="Proteomes" id="UP000036270"/>
    </source>
</evidence>
<organism evidence="2 3">
    <name type="scientific">Muribacter muris</name>
    <dbReference type="NCBI Taxonomy" id="67855"/>
    <lineage>
        <taxon>Bacteria</taxon>
        <taxon>Pseudomonadati</taxon>
        <taxon>Pseudomonadota</taxon>
        <taxon>Gammaproteobacteria</taxon>
        <taxon>Pasteurellales</taxon>
        <taxon>Pasteurellaceae</taxon>
        <taxon>Muribacter</taxon>
    </lineage>
</organism>
<feature type="domain" description="HTH cro/C1-type" evidence="1">
    <location>
        <begin position="8"/>
        <end position="62"/>
    </location>
</feature>
<dbReference type="PROSITE" id="PS50943">
    <property type="entry name" value="HTH_CROC1"/>
    <property type="match status" value="1"/>
</dbReference>
<name>A0A0J5S277_9PAST</name>
<keyword evidence="3" id="KW-1185">Reference proteome</keyword>
<dbReference type="AlphaFoldDB" id="A0A0J5S277"/>
<dbReference type="Proteomes" id="UP000036270">
    <property type="component" value="Unassembled WGS sequence"/>
</dbReference>